<name>A0AAE3ZDW4_9ACTN</name>
<evidence type="ECO:0000256" key="2">
    <source>
        <dbReference type="SAM" id="Phobius"/>
    </source>
</evidence>
<comment type="caution">
    <text evidence="3">The sequence shown here is derived from an EMBL/GenBank/DDBJ whole genome shotgun (WGS) entry which is preliminary data.</text>
</comment>
<protein>
    <submittedName>
        <fullName evidence="3">Uncharacterized protein</fullName>
    </submittedName>
</protein>
<keyword evidence="2" id="KW-0812">Transmembrane</keyword>
<accession>A0AAE3ZDW4</accession>
<evidence type="ECO:0000313" key="3">
    <source>
        <dbReference type="EMBL" id="MDR7301868.1"/>
    </source>
</evidence>
<keyword evidence="4" id="KW-1185">Reference proteome</keyword>
<dbReference type="AlphaFoldDB" id="A0AAE3ZDW4"/>
<feature type="region of interest" description="Disordered" evidence="1">
    <location>
        <begin position="58"/>
        <end position="104"/>
    </location>
</feature>
<keyword evidence="2" id="KW-1133">Transmembrane helix</keyword>
<dbReference type="EMBL" id="JAVDXW010000001">
    <property type="protein sequence ID" value="MDR7301868.1"/>
    <property type="molecule type" value="Genomic_DNA"/>
</dbReference>
<sequence>MLFGEPLFMLLPSAGGISLGAGALVAAAALAGMLPWRGGAGQHAHAGPGTLTVWQLCPSDGSTPQRRDEDRMPYPGMGTPEPVSEKIGWTETGDSEPFWPQPVWPEDIAQTPRVLEPGALWDEPMLRGECVEQGYLGRHRLVSPFEKFRTDLVFSQ</sequence>
<reference evidence="3" key="1">
    <citation type="submission" date="2023-07" db="EMBL/GenBank/DDBJ databases">
        <title>Sequencing the genomes of 1000 actinobacteria strains.</title>
        <authorList>
            <person name="Klenk H.-P."/>
        </authorList>
    </citation>
    <scope>NUCLEOTIDE SEQUENCE</scope>
    <source>
        <strain evidence="3">DSM 45977</strain>
    </source>
</reference>
<keyword evidence="2" id="KW-0472">Membrane</keyword>
<feature type="transmembrane region" description="Helical" evidence="2">
    <location>
        <begin position="6"/>
        <end position="31"/>
    </location>
</feature>
<gene>
    <name evidence="3" type="ORF">JOF55_002049</name>
</gene>
<proteinExistence type="predicted"/>
<organism evidence="3 4">
    <name type="scientific">Haloactinomyces albus</name>
    <dbReference type="NCBI Taxonomy" id="1352928"/>
    <lineage>
        <taxon>Bacteria</taxon>
        <taxon>Bacillati</taxon>
        <taxon>Actinomycetota</taxon>
        <taxon>Actinomycetes</taxon>
        <taxon>Actinopolysporales</taxon>
        <taxon>Actinopolysporaceae</taxon>
        <taxon>Haloactinomyces</taxon>
    </lineage>
</organism>
<evidence type="ECO:0000313" key="4">
    <source>
        <dbReference type="Proteomes" id="UP001180845"/>
    </source>
</evidence>
<dbReference type="Proteomes" id="UP001180845">
    <property type="component" value="Unassembled WGS sequence"/>
</dbReference>
<dbReference type="RefSeq" id="WP_310272913.1">
    <property type="nucleotide sequence ID" value="NZ_JAVDXW010000001.1"/>
</dbReference>
<evidence type="ECO:0000256" key="1">
    <source>
        <dbReference type="SAM" id="MobiDB-lite"/>
    </source>
</evidence>